<dbReference type="Proteomes" id="UP001320119">
    <property type="component" value="Chromosome"/>
</dbReference>
<evidence type="ECO:0008006" key="6">
    <source>
        <dbReference type="Google" id="ProtNLM"/>
    </source>
</evidence>
<dbReference type="AlphaFoldDB" id="A0AAN1WKI3"/>
<evidence type="ECO:0000313" key="4">
    <source>
        <dbReference type="EMBL" id="BCD99264.1"/>
    </source>
</evidence>
<keyword evidence="1" id="KW-0472">Membrane</keyword>
<reference evidence="4 5" key="1">
    <citation type="journal article" date="2022" name="IScience">
        <title>An ultrasensitive nanofiber-based assay for enzymatic hydrolysis and deep-sea microbial degradation of cellulose.</title>
        <authorList>
            <person name="Tsudome M."/>
            <person name="Tachioka M."/>
            <person name="Miyazaki M."/>
            <person name="Uchimura K."/>
            <person name="Tsuda M."/>
            <person name="Takaki Y."/>
            <person name="Deguchi S."/>
        </authorList>
    </citation>
    <scope>NUCLEOTIDE SEQUENCE [LARGE SCALE GENOMIC DNA]</scope>
    <source>
        <strain evidence="4 5">GE09</strain>
    </source>
</reference>
<evidence type="ECO:0000259" key="2">
    <source>
        <dbReference type="Pfam" id="PF09851"/>
    </source>
</evidence>
<evidence type="ECO:0000256" key="1">
    <source>
        <dbReference type="SAM" id="Phobius"/>
    </source>
</evidence>
<sequence>MEAYESIIATLALTMGASWASGINLYAVLLVLGFGSATGNIDLPPDLQILENPLVLAAAGLMYCVEFFADKIPGVDTGWDAIHTFVRIPAGALLAAGAVGDVSPVMELAAAIVGGGLATTSHATKAGTRMLINTSPEPLSNWGASFAEDLVVLAGLWAALNHPLVFLALLIVFVALAIWLLPKLWRLLKYILQKIRAFFGGQAPEPLLNVRFAGDVLPSPHAGASGDTVSELERLKALRDSGAITEEEFAAAKKKLLD</sequence>
<dbReference type="InterPro" id="IPR025196">
    <property type="entry name" value="DUF4126"/>
</dbReference>
<dbReference type="InterPro" id="IPR018649">
    <property type="entry name" value="SHOCT"/>
</dbReference>
<keyword evidence="1" id="KW-0812">Transmembrane</keyword>
<accession>A0AAN1WKI3</accession>
<dbReference type="RefSeq" id="WP_236984359.1">
    <property type="nucleotide sequence ID" value="NZ_AP023086.1"/>
</dbReference>
<feature type="transmembrane region" description="Helical" evidence="1">
    <location>
        <begin position="164"/>
        <end position="181"/>
    </location>
</feature>
<feature type="transmembrane region" description="Helical" evidence="1">
    <location>
        <begin position="6"/>
        <end position="32"/>
    </location>
</feature>
<organism evidence="4 5">
    <name type="scientific">Marinagarivorans cellulosilyticus</name>
    <dbReference type="NCBI Taxonomy" id="2721545"/>
    <lineage>
        <taxon>Bacteria</taxon>
        <taxon>Pseudomonadati</taxon>
        <taxon>Pseudomonadota</taxon>
        <taxon>Gammaproteobacteria</taxon>
        <taxon>Cellvibrionales</taxon>
        <taxon>Cellvibrionaceae</taxon>
        <taxon>Marinagarivorans</taxon>
    </lineage>
</organism>
<keyword evidence="5" id="KW-1185">Reference proteome</keyword>
<proteinExistence type="predicted"/>
<dbReference type="EMBL" id="AP023086">
    <property type="protein sequence ID" value="BCD99264.1"/>
    <property type="molecule type" value="Genomic_DNA"/>
</dbReference>
<dbReference type="Pfam" id="PF09851">
    <property type="entry name" value="SHOCT"/>
    <property type="match status" value="1"/>
</dbReference>
<gene>
    <name evidence="4" type="ORF">MARGE09_P3465</name>
</gene>
<dbReference type="Pfam" id="PF13548">
    <property type="entry name" value="DUF4126"/>
    <property type="match status" value="1"/>
</dbReference>
<evidence type="ECO:0000259" key="3">
    <source>
        <dbReference type="Pfam" id="PF13548"/>
    </source>
</evidence>
<protein>
    <recommendedName>
        <fullName evidence="6">DUF4126 domain-containing protein</fullName>
    </recommendedName>
</protein>
<dbReference type="KEGG" id="marq:MARGE09_P3465"/>
<name>A0AAN1WKI3_9GAMM</name>
<evidence type="ECO:0000313" key="5">
    <source>
        <dbReference type="Proteomes" id="UP001320119"/>
    </source>
</evidence>
<feature type="domain" description="DUF4126" evidence="3">
    <location>
        <begin position="11"/>
        <end position="183"/>
    </location>
</feature>
<keyword evidence="1" id="KW-1133">Transmembrane helix</keyword>
<feature type="domain" description="SHOCT" evidence="2">
    <location>
        <begin position="231"/>
        <end position="257"/>
    </location>
</feature>